<dbReference type="InterPro" id="IPR009081">
    <property type="entry name" value="PP-bd_ACP"/>
</dbReference>
<sequence length="77" mass="8278">MTTAQAVYAIVDEVLRGVDGARPVRPEDDLYDLGFDSLLIARTAARVRERLGVDLPLAEYFNAGTVAELAAAVESGR</sequence>
<evidence type="ECO:0000313" key="5">
    <source>
        <dbReference type="Proteomes" id="UP001589608"/>
    </source>
</evidence>
<dbReference type="Gene3D" id="1.10.1200.10">
    <property type="entry name" value="ACP-like"/>
    <property type="match status" value="1"/>
</dbReference>
<accession>A0ABV5M5V2</accession>
<keyword evidence="2" id="KW-0597">Phosphoprotein</keyword>
<keyword evidence="1" id="KW-0596">Phosphopantetheine</keyword>
<proteinExistence type="predicted"/>
<dbReference type="PROSITE" id="PS50075">
    <property type="entry name" value="CARRIER"/>
    <property type="match status" value="1"/>
</dbReference>
<evidence type="ECO:0000313" key="4">
    <source>
        <dbReference type="EMBL" id="MFB9444232.1"/>
    </source>
</evidence>
<keyword evidence="5" id="KW-1185">Reference proteome</keyword>
<dbReference type="RefSeq" id="WP_223105120.1">
    <property type="nucleotide sequence ID" value="NZ_CP061913.1"/>
</dbReference>
<gene>
    <name evidence="4" type="ORF">ACFFTR_14215</name>
</gene>
<protein>
    <submittedName>
        <fullName evidence="4">Acyl carrier protein</fullName>
    </submittedName>
</protein>
<dbReference type="InterPro" id="IPR036736">
    <property type="entry name" value="ACP-like_sf"/>
</dbReference>
<dbReference type="InterPro" id="IPR006162">
    <property type="entry name" value="Ppantetheine_attach_site"/>
</dbReference>
<dbReference type="Proteomes" id="UP001589608">
    <property type="component" value="Unassembled WGS sequence"/>
</dbReference>
<evidence type="ECO:0000259" key="3">
    <source>
        <dbReference type="PROSITE" id="PS50075"/>
    </source>
</evidence>
<dbReference type="Pfam" id="PF00550">
    <property type="entry name" value="PP-binding"/>
    <property type="match status" value="1"/>
</dbReference>
<name>A0ABV5M5V2_9ACTN</name>
<dbReference type="InterPro" id="IPR020806">
    <property type="entry name" value="PKS_PP-bd"/>
</dbReference>
<dbReference type="SUPFAM" id="SSF47336">
    <property type="entry name" value="ACP-like"/>
    <property type="match status" value="1"/>
</dbReference>
<dbReference type="PROSITE" id="PS00012">
    <property type="entry name" value="PHOSPHOPANTETHEINE"/>
    <property type="match status" value="1"/>
</dbReference>
<evidence type="ECO:0000256" key="2">
    <source>
        <dbReference type="ARBA" id="ARBA00022553"/>
    </source>
</evidence>
<feature type="domain" description="Carrier" evidence="3">
    <location>
        <begin position="1"/>
        <end position="77"/>
    </location>
</feature>
<dbReference type="EMBL" id="JBHMCA010000025">
    <property type="protein sequence ID" value="MFB9444232.1"/>
    <property type="molecule type" value="Genomic_DNA"/>
</dbReference>
<evidence type="ECO:0000256" key="1">
    <source>
        <dbReference type="ARBA" id="ARBA00022450"/>
    </source>
</evidence>
<organism evidence="4 5">
    <name type="scientific">Dactylosporangium vinaceum</name>
    <dbReference type="NCBI Taxonomy" id="53362"/>
    <lineage>
        <taxon>Bacteria</taxon>
        <taxon>Bacillati</taxon>
        <taxon>Actinomycetota</taxon>
        <taxon>Actinomycetes</taxon>
        <taxon>Micromonosporales</taxon>
        <taxon>Micromonosporaceae</taxon>
        <taxon>Dactylosporangium</taxon>
    </lineage>
</organism>
<dbReference type="SMART" id="SM00823">
    <property type="entry name" value="PKS_PP"/>
    <property type="match status" value="1"/>
</dbReference>
<reference evidence="4 5" key="1">
    <citation type="submission" date="2024-09" db="EMBL/GenBank/DDBJ databases">
        <authorList>
            <person name="Sun Q."/>
            <person name="Mori K."/>
        </authorList>
    </citation>
    <scope>NUCLEOTIDE SEQUENCE [LARGE SCALE GENOMIC DNA]</scope>
    <source>
        <strain evidence="4 5">JCM 3307</strain>
    </source>
</reference>
<comment type="caution">
    <text evidence="4">The sequence shown here is derived from an EMBL/GenBank/DDBJ whole genome shotgun (WGS) entry which is preliminary data.</text>
</comment>